<dbReference type="Pfam" id="PF13582">
    <property type="entry name" value="Reprolysin_3"/>
    <property type="match status" value="1"/>
</dbReference>
<dbReference type="SUPFAM" id="SSF55486">
    <property type="entry name" value="Metalloproteases ('zincins'), catalytic domain"/>
    <property type="match status" value="1"/>
</dbReference>
<dbReference type="Proteomes" id="UP001244341">
    <property type="component" value="Chromosome 17b"/>
</dbReference>
<accession>A0ABY8UUP4</accession>
<evidence type="ECO:0000313" key="1">
    <source>
        <dbReference type="EMBL" id="WIA24062.1"/>
    </source>
</evidence>
<organism evidence="1 2">
    <name type="scientific">Tetradesmus obliquus</name>
    <name type="common">Green alga</name>
    <name type="synonym">Acutodesmus obliquus</name>
    <dbReference type="NCBI Taxonomy" id="3088"/>
    <lineage>
        <taxon>Eukaryota</taxon>
        <taxon>Viridiplantae</taxon>
        <taxon>Chlorophyta</taxon>
        <taxon>core chlorophytes</taxon>
        <taxon>Chlorophyceae</taxon>
        <taxon>CS clade</taxon>
        <taxon>Sphaeropleales</taxon>
        <taxon>Scenedesmaceae</taxon>
        <taxon>Tetradesmus</taxon>
    </lineage>
</organism>
<sequence>MLPRDVQVVRVASDTAAGSTRPNAMLTRVNHTILSANPPGITLTLPGVSRPVQAVRTDNIQGMAADGAKTAADDVWVGEVKGPGMSMSVVTLLTQDYEMYGTVRYFDEQRKAFRSFRILPKPGSQSTCQRLAAQFNTRQATLTASIGPDGNLTLPYPYEVASNSSEEAADGAEVTAAAASAAASAPSFTAQVLAPLQDEREYVVVEYREPTKRRMFRLQNNGNTTAAAAAVTEAAAVVNADVTVSQASPVVQDVLIVYTAAAARHAGGESAIKAAARDTVARSNKAYADTGLSLRQRLVDVRATGADLVALFQMLPDVCGVAWVGNGRDDSAFSTTNGGCWNGYTHAHEIGHNQGCWHNIEESPNAGYKNGWRRCDVGSTGYKTILSYGCPNNQRTAEVGIFATPDRVLKGLNVPMGDRQRGHCARAIAESAGTVAGYRREATSTISGTIAMRGGREGKYCTDDQDRMRCNRNSIGAWERLRVENLGPGKIALRGGRSGQYCADDNDRVICNRDYASPGAWEMFTVESLGGNRIALRGGRSGKYCADDGDRMVCNRDAIGAWEQYTVESL</sequence>
<dbReference type="EMBL" id="CP126224">
    <property type="protein sequence ID" value="WIA24062.1"/>
    <property type="molecule type" value="Genomic_DNA"/>
</dbReference>
<evidence type="ECO:0000313" key="2">
    <source>
        <dbReference type="Proteomes" id="UP001244341"/>
    </source>
</evidence>
<proteinExistence type="predicted"/>
<dbReference type="SUPFAM" id="SSF50405">
    <property type="entry name" value="Actin-crosslinking proteins"/>
    <property type="match status" value="1"/>
</dbReference>
<reference evidence="1 2" key="1">
    <citation type="submission" date="2023-05" db="EMBL/GenBank/DDBJ databases">
        <title>A 100% complete, gapless, phased diploid assembly of the Scenedesmus obliquus UTEX 3031 genome.</title>
        <authorList>
            <person name="Biondi T.C."/>
            <person name="Hanschen E.R."/>
            <person name="Kwon T."/>
            <person name="Eng W."/>
            <person name="Kruse C.P.S."/>
            <person name="Koehler S.I."/>
            <person name="Kunde Y."/>
            <person name="Gleasner C.D."/>
            <person name="You Mak K.T."/>
            <person name="Polle J."/>
            <person name="Hovde B.T."/>
            <person name="Starkenburg S.R."/>
        </authorList>
    </citation>
    <scope>NUCLEOTIDE SEQUENCE [LARGE SCALE GENOMIC DNA]</scope>
    <source>
        <strain evidence="1 2">DOE0152z</strain>
    </source>
</reference>
<dbReference type="Gene3D" id="2.80.10.50">
    <property type="match status" value="2"/>
</dbReference>
<protein>
    <recommendedName>
        <fullName evidence="3">Peptidase M11 gametolysin domain-containing protein</fullName>
    </recommendedName>
</protein>
<name>A0ABY8UUP4_TETOB</name>
<dbReference type="CDD" id="cd23342">
    <property type="entry name" value="beta-trefoil_FSCN_ZgPorA-like"/>
    <property type="match status" value="1"/>
</dbReference>
<dbReference type="InterPro" id="IPR008999">
    <property type="entry name" value="Actin-crosslinking"/>
</dbReference>
<keyword evidence="2" id="KW-1185">Reference proteome</keyword>
<evidence type="ECO:0008006" key="3">
    <source>
        <dbReference type="Google" id="ProtNLM"/>
    </source>
</evidence>
<gene>
    <name evidence="1" type="ORF">OEZ85_013675</name>
</gene>